<feature type="compositionally biased region" description="Pro residues" evidence="3">
    <location>
        <begin position="4276"/>
        <end position="4288"/>
    </location>
</feature>
<dbReference type="InterPro" id="IPR013783">
    <property type="entry name" value="Ig-like_fold"/>
</dbReference>
<proteinExistence type="predicted"/>
<dbReference type="SMART" id="SM00557">
    <property type="entry name" value="IG_FLMN"/>
    <property type="match status" value="5"/>
</dbReference>
<dbReference type="InterPro" id="IPR025883">
    <property type="entry name" value="Cadherin-like_domain"/>
</dbReference>
<dbReference type="PANTHER" id="PTHR38537:SF15">
    <property type="entry name" value="FILAMIN"/>
    <property type="match status" value="1"/>
</dbReference>
<dbReference type="Pfam" id="PF12733">
    <property type="entry name" value="Cadherin-like"/>
    <property type="match status" value="1"/>
</dbReference>
<organism evidence="6 7">
    <name type="scientific">Cymbomonas tetramitiformis</name>
    <dbReference type="NCBI Taxonomy" id="36881"/>
    <lineage>
        <taxon>Eukaryota</taxon>
        <taxon>Viridiplantae</taxon>
        <taxon>Chlorophyta</taxon>
        <taxon>Pyramimonadophyceae</taxon>
        <taxon>Pyramimonadales</taxon>
        <taxon>Pyramimonadaceae</taxon>
        <taxon>Cymbomonas</taxon>
    </lineage>
</organism>
<feature type="domain" description="Ig-like" evidence="5">
    <location>
        <begin position="6090"/>
        <end position="6181"/>
    </location>
</feature>
<keyword evidence="1" id="KW-0677">Repeat</keyword>
<evidence type="ECO:0000256" key="1">
    <source>
        <dbReference type="ARBA" id="ARBA00022737"/>
    </source>
</evidence>
<feature type="region of interest" description="Disordered" evidence="3">
    <location>
        <begin position="4270"/>
        <end position="4293"/>
    </location>
</feature>
<comment type="caution">
    <text evidence="6">The sequence shown here is derived from an EMBL/GenBank/DDBJ whole genome shotgun (WGS) entry which is preliminary data.</text>
</comment>
<evidence type="ECO:0000256" key="2">
    <source>
        <dbReference type="PROSITE-ProRule" id="PRU00087"/>
    </source>
</evidence>
<evidence type="ECO:0000259" key="5">
    <source>
        <dbReference type="PROSITE" id="PS50835"/>
    </source>
</evidence>
<dbReference type="EMBL" id="LGRX02013659">
    <property type="protein sequence ID" value="KAK3265849.1"/>
    <property type="molecule type" value="Genomic_DNA"/>
</dbReference>
<keyword evidence="7" id="KW-1185">Reference proteome</keyword>
<dbReference type="PROSITE" id="PS50194">
    <property type="entry name" value="FILAMIN_REPEAT"/>
    <property type="match status" value="5"/>
</dbReference>
<dbReference type="InterPro" id="IPR014756">
    <property type="entry name" value="Ig_E-set"/>
</dbReference>
<dbReference type="Pfam" id="PF01833">
    <property type="entry name" value="TIG"/>
    <property type="match status" value="1"/>
</dbReference>
<feature type="repeat" description="Filamin" evidence="2">
    <location>
        <begin position="3623"/>
        <end position="3731"/>
    </location>
</feature>
<protein>
    <recommendedName>
        <fullName evidence="5">Ig-like domain-containing protein</fullName>
    </recommendedName>
</protein>
<dbReference type="Gene3D" id="2.60.40.10">
    <property type="entry name" value="Immunoglobulins"/>
    <property type="match status" value="16"/>
</dbReference>
<dbReference type="GO" id="GO:0030036">
    <property type="term" value="P:actin cytoskeleton organization"/>
    <property type="evidence" value="ECO:0007669"/>
    <property type="project" value="InterPro"/>
</dbReference>
<feature type="repeat" description="Filamin" evidence="2">
    <location>
        <begin position="3143"/>
        <end position="3233"/>
    </location>
</feature>
<dbReference type="GO" id="GO:0051015">
    <property type="term" value="F:actin filament binding"/>
    <property type="evidence" value="ECO:0007669"/>
    <property type="project" value="InterPro"/>
</dbReference>
<feature type="compositionally biased region" description="Polar residues" evidence="3">
    <location>
        <begin position="4340"/>
        <end position="4354"/>
    </location>
</feature>
<dbReference type="InterPro" id="IPR001298">
    <property type="entry name" value="Filamin/ABP280_rpt"/>
</dbReference>
<keyword evidence="4" id="KW-0732">Signal</keyword>
<gene>
    <name evidence="6" type="ORF">CYMTET_25502</name>
</gene>
<dbReference type="Pfam" id="PF00630">
    <property type="entry name" value="Filamin"/>
    <property type="match status" value="3"/>
</dbReference>
<feature type="repeat" description="Filamin" evidence="2">
    <location>
        <begin position="5078"/>
        <end position="5182"/>
    </location>
</feature>
<dbReference type="PROSITE" id="PS50835">
    <property type="entry name" value="IG_LIKE"/>
    <property type="match status" value="1"/>
</dbReference>
<evidence type="ECO:0000313" key="6">
    <source>
        <dbReference type="EMBL" id="KAK3265849.1"/>
    </source>
</evidence>
<feature type="signal peptide" evidence="4">
    <location>
        <begin position="1"/>
        <end position="22"/>
    </location>
</feature>
<accession>A0AAE0KZ43</accession>
<feature type="repeat" description="Filamin" evidence="2">
    <location>
        <begin position="3029"/>
        <end position="3141"/>
    </location>
</feature>
<dbReference type="InterPro" id="IPR002909">
    <property type="entry name" value="IPT_dom"/>
</dbReference>
<dbReference type="InterPro" id="IPR017868">
    <property type="entry name" value="Filamin/ABP280_repeat-like"/>
</dbReference>
<feature type="repeat" description="Filamin" evidence="2">
    <location>
        <begin position="3523"/>
        <end position="3624"/>
    </location>
</feature>
<feature type="region of interest" description="Disordered" evidence="3">
    <location>
        <begin position="4308"/>
        <end position="4355"/>
    </location>
</feature>
<name>A0AAE0KZ43_9CHLO</name>
<reference evidence="6 7" key="1">
    <citation type="journal article" date="2015" name="Genome Biol. Evol.">
        <title>Comparative Genomics of a Bacterivorous Green Alga Reveals Evolutionary Causalities and Consequences of Phago-Mixotrophic Mode of Nutrition.</title>
        <authorList>
            <person name="Burns J.A."/>
            <person name="Paasch A."/>
            <person name="Narechania A."/>
            <person name="Kim E."/>
        </authorList>
    </citation>
    <scope>NUCLEOTIDE SEQUENCE [LARGE SCALE GENOMIC DNA]</scope>
    <source>
        <strain evidence="6 7">PLY_AMNH</strain>
    </source>
</reference>
<feature type="chain" id="PRO_5041921114" description="Ig-like domain-containing protein" evidence="4">
    <location>
        <begin position="23"/>
        <end position="6723"/>
    </location>
</feature>
<dbReference type="Proteomes" id="UP001190700">
    <property type="component" value="Unassembled WGS sequence"/>
</dbReference>
<feature type="compositionally biased region" description="Pro residues" evidence="3">
    <location>
        <begin position="4320"/>
        <end position="4333"/>
    </location>
</feature>
<feature type="compositionally biased region" description="Pro residues" evidence="3">
    <location>
        <begin position="6646"/>
        <end position="6656"/>
    </location>
</feature>
<dbReference type="SUPFAM" id="SSF81296">
    <property type="entry name" value="E set domains"/>
    <property type="match status" value="5"/>
</dbReference>
<dbReference type="PANTHER" id="PTHR38537">
    <property type="entry name" value="JITTERBUG, ISOFORM N"/>
    <property type="match status" value="1"/>
</dbReference>
<evidence type="ECO:0000256" key="3">
    <source>
        <dbReference type="SAM" id="MobiDB-lite"/>
    </source>
</evidence>
<dbReference type="CDD" id="cd00102">
    <property type="entry name" value="IPT"/>
    <property type="match status" value="1"/>
</dbReference>
<dbReference type="InterPro" id="IPR044801">
    <property type="entry name" value="Filamin"/>
</dbReference>
<sequence length="6723" mass="721993">MTASKSFRLALLFFAIVESCKAASFTFQPHVGSSEGGTQVVAHLNVELPEDASVYCRFGGVLFAGNLAYERQGLHGTSTKIYCKAPMGVPKTSVSFSISTDGGKYFTLGGSYYYHEPLSVQSTLPSEGTLQGGTAVTVTLENSDLFSATYNISKVNTPAACKFDRVVVNAHFVPPSTILCNSPPTDAGVADLSVSLNGQDYSQKTQFTYLYSVSEITGGFIDTPQIETKLTGEYVTEVDFYTNPFYQTENIFFYQPFYQQYQDATLCLVASTPQTGPKTGGTDVLLKLSGRVPDNHQYRDFWCRFGGTYSYTTVRAKAFYYDGDDPIVVCTSSPGSGDVEVKWSFDNVHYSEYGAPFKYHDNLYLRGVEPGHSETSDAISVRVDLEGSGYSYSPAPTDAVISTSARCRFGDVEVPATYYSADSLRNWPRIVCDATAKEFGNVSLSVALDGQNYMEDMEDWSYGRLRFDFRDPRTHPDVPDPVITEHTRVNDEFYGAIDYYDTFYFYGPYYDFAVEGVTFPTVTFTTTYTALDDVDALCLEYALFLPSDSDLTSLTAATASGAELQVALSPRFERKMLTYYAEEYITNSPVTITAVPSMGPAKIRINGGSYQTGYEGIEVWNAVNWTATSAVSLTCCGTNAIEIEVVSPGGVTKSYYTININVLGDTRLSALELLLHSFPAKIQNFGLLSPTFASSTRVYDITVEPSVGYISFQATLTDPSATLEVPTFSGAPASSGVMSDPVRIYTESNAIQIGVATIYDVYYCITYSGWQQVATITPTPLAYGNNTVILEVIASDFVTTDYIVVTVYRSDSTVKDLRLVKSNIAPYPIATSYAFEYNKFDYDLTVGDDDYQIYLNVITFQTSGDSGVVTLTFSGVNATGDKCASETYFQTLTDGSQLYGPITLDYLQCRTSTLTVTSRGSTEVPPSESIYTLVVTRSMGGETTLAALDAYAQVRTTSVTGYTYNVPLIFDSTFYSNSFSLDVGTISSEAEYVTLDFTLTNTLASYAVSIKTGSTAIACTTTADAGYATSFAGTIACPIGNPPIQSSILFTVTSQDGQRSEEYTIKLKKQASENRELASAVFHSTYTYGTGYFPAEQHCTFNCSGCTLTCTVQKETEQVQMASNGFGYGSTSVWSQSSPYLIGQTAATYPSQKSQIIAVDIGVTYEQSIVVTSQSGTKTSTNTLRFSRALGANTTLRAESFFSAVSNGTQSGIVVVDGFGAYSTEAPYVFETFFSTVYMYMGALDSDASIAAEVCKYDENSKIVSDCVPYSVSNDVARSTQLELHNNYVAIEITVVAENGVDTSKYRVLATVINSLASLSDMILSTGLAKTTFVSNHDMSGCDMKLHDLSAETNFVLNEDGDLVPYPYACGLFTDFNDHGCMCVEGHLSEMEGLIPLFTENCEAVSADTLLMHEMCLSDISGCEGLECTLTAYVPPLSTKVDVMIYGDATSSIAVTLDDVTVSKQSCAPRLAGPFADETKVVGAGRRYGVVEDCYLMTLGAVGTSKTMLVTVSSTDSTVTRTYTLSVTRETEDAMIGCYAMEHLANGTAGYHFEATYIDVDYPLWVSKYGNDTMYNEDGSVALLGNEFGISTLSPPSFTPYWYLVNDITVGDVGNASIAVAATMDSSAHPPYRFEQFYGEVGLKLTRSGDYLMSMTPDGSDMTPAYREGGFSVQPTSMDFSLSVVQAPVNALGNGMASFDIEARDIYDNPMGSDPHHGYWSLAEEEYLSAVYIHVDVCGGTAETNETAFWDSVYGFAAERRRALLQSTTDSAPDATLEECMDMVTLPVWEQEGLQADDHFCAVYEPFANRGCFCYEDIRSELVRLYGPDYVARLNELSHGCGIPSVQCVSETTFCPVMDLNAEVAFSVATGLYTASYTTTKPGTYSITVAAGSYYAPAGAGDRRLLAAEVPYKTYAANSPTDHSARPGEPKASASLLLSPQSPQQAAEQSAMLEVQITDKYGNPMYTGGDAFYLIPKTVTSPDGSQVTDGYTTPHSAMDGMYDAAYGDANTRTLTAYYNGSAVVDMFTGTYQVYTPSTVPGLYTINLFASVDACDYRTYEEELAVAVGANVSYDGEVCGIERIGTGTIEIIPADMSYLSLFTPQCDFEDCEVYLLDSHTFTVQAVDRFGNDLQNGGEWRQLSLSVSEATGQLRCLEDPYRIIDWPTQIPNYDCIMKLDAAVTSCGDESSSLEQCCSAIAQMWVTYADDGNLCICSPEVRVESDLLVLLQWYESICVGTVQQCDNLDGDGNLLLGRKLTAATGGPPRRRLLQEFAHCPSYPVEVTDLHNGQYTVTFTMPVQPQEYRIQLVVNGTLTMQDLVAQVGQGVVNATMSTFTVESRFLPGEAVVYVQGNDEYGQPAVGGEQLIVALLDSKTYNAVEECEMAGCGVYTISFADKVTVGVDKFFLFVVNGDYQEEFGQGQYTIIAAAASVASTVESMSSTYTAGAHSAFMVQARDTFNNPLSLGGDTFKVEIIPDGAATLIGLVTDQQSGQYQVTFETLQQPNVEYEVYVYLQTETVRFTYALDGTGNTVQTAVTEYGWDVLDSMPRRFIAVSGNVVADCYKVSGGITEKPMIEAKSNNLYVSIYFVPGGECGNSPSQVETFTMWWQSAADSSQVAASLYCDGDFFNSDGSQCTVRHTEFNAGMYHLRLELDSVLIGCSDDYYNCANPYEVQVYSSVPVADRSVLTLPATYRLVAGTPTDYEFDITIVLRDTYGNAVSPLTQLESKWYGPEVVFTSSVTDPIYADVEFTGRAGEYKARSEDLLTAGIYSITTSFYLVDTSSTIVIEPQHNQGTSQLEVEPSLPDPNFFLFSGSGTTDFATADDELAVWVDLRDSYGNAVLASDVLDLVTINSIFNVEGTTVELQGYNQLELRGEVVGDHMEVRFNITKTGTYNVRYAYAEVQYEYYYSSPINVVAGAVVIMNTQVYSLPAYAQAGAPMQFKMLLRDRYDNGASALSQEYELIMSDSSLVGAATGNTVPGTAMRMRSAGDGDAAYAVEFTTSAVDTYQVRLVINAVAVDHKPTFAVHAQAAAVAETRVDASALTGAVAGQRLTVAVYPRDRYGNERTEADDDISVELYLTQSTGETVVQPARINDFIDGTGEYRIIYEPTVTGSAQLFVRVNTFEGVNNVAPGAPFDGQIVAGPIHQDYCQMHGSGLRGAVKNVPGRFQITAKDAYGNTNLEGGAAFLVQVLEYTGGSDVTSVAEEILDGKHTGKYLVEYTISTKGSYTMTVDLIVAPGVYESLGNAAILDGTGSYSSPISDLRVEHGNSDFDETRCTVSTDGSEMTHGYAASPNTFHLQTYDANGIPLAAGGLVFAVKLDGREVETDEAGSFSTAVDHEDGTYTLTYQVVHAGTFALTVTTLLGEEGNKVEVVVGPSGLFPMTTKISPAPTSMDDTSLDDTRLTGFSAAHRGESLDGRLEVRVGETFSVGISSFDAYQNLQEYGEWYPTDYFQSFAVEKDTGLFQMVQSVLEQHESGSYYNVVGNLTVRGHFDIVVLLSTSAISQGQYISSKVQFDFHVIAGPIDFSQAYAYGPGLAGSVAGVPGNMSVVAKDIYSNLIPASQMLCEAKLDHSTYLVCADAGDRFDVSYLLQRKGEYRVSLRIGDTEEGMQDVTDSRQLLTIVAEPVAVPEQSVALSNTQQGVFVTQAGDEALITVQSKDQYSNLLDTGGYLFFGNIVGDNAARIPLDFSEHLSGTYYATYTMTVSGEYDIEITLGNEPIFGSPYALTVSPASTDPSLSFVTLEGSSTALSDEVTLIADQPVSLLIYTFDRFGNPQVDGQGRLSKEDSFFLQLLATVEVEDEELVPVFSNVFADVANGRYELSVTGYSVNGKYQLVIQLAEGYYHHLQGTPLDLHVKSGTPRMTYSTSSDVEPVDYPTDAPVDKLYNYFRLTLRDQFSNVVTYDPMVYIDVQLTAEGDPAVPVEVIKQRQSDPVTREPTNVFYFTVASTWAGFYQLDFLVNGQRPTNLIENPYVSAGPAEVTMSRAYGTGVGGVAAVAGAEAHYKVLGRDRFGNDQVFTESFVEAYTFVPKYEVRVGSNISFVSNTSEGAFITSVGSTGLNNAGEVDFMYTCTKAGALAVHLTAVDADFNIVYLLDSPFLGEVAPAEVDKYRTLIHGPGATAAHSHQPADVHVSFFDSFGNPTTEPCTDSWALLTPADYVEWTNRVEYDHCVKTFTASLPYSIEEEYDYGLHVYLYGQEVGEYDRARGIVVTVKRTMLEIDAAKSILLGEGLEGTLQAGAEATFKLTLLDRAGAMSNSLKGDVTVEVYRGHTPSSPPPLAPPPIPPVFNESIADGNLRRRLQQDADNATGTTEEDVPSSPPPDDSSSPPPVADETLASPPQQNRPPSVSSSDALVIDMNDGSYTVTYSVGVSEPSTAAVYVDGALAAQLEVSVQPGPTDAAASEISIASGVVTHVASSVLPVSVTPRDAHGNRQDYTLVSLDTFTLEVVGPQYPEGEVTSMPLVHDEASDTYNAYVTLDLVGTYTLRALLGGDAAQVVTGAAHEVVITRGAVDPSRCRVYGTGTELAFAGATTFIYVMLKDAGGNVVEDPAEYKAILPSVSGEALNQDDVEYAPSIEFTFSEQDGVGSLRGAYLATLSGFYDLVVKFTGSSAANLYVHDTHVLPADLNVPKSSADVPERAVVGDVVFDIFARDLYGNVKTSGDDTFKVTAHGPVMLNAADITPDVASAAYTVTLAITVAGAYTVSVESAGETFGTEFPISVDPGPTSVANTEVVGLSSFVVGEIVTAMVTARDAFGNQKTTQLDAFKITYSIVGGEAGPQDPAMVGTGPGTYIKEFVPMTSTTHGLTVTIKLGDERVFHNSSLMVLPAAMSPAATEAKPVPSEVVPQAFITSVSSQVEAGGMYVMDLLVKDAFGNPASGNGSAFILTVDDGLSGEYPGSGEHVARVKTEGDPTMFTASFTLTVASNYMLTISANGVRFYGSKDNLVVVSAAPDLGMTVVQFASNYTAMLTGQFEMTLRDRHGNAVKERKVMDQEGLGVTTFRIVSVTSDQQVVTVTRVQELPDHISSGDVTFDDTTGLYTVQVTPFYVGTFSLGFSLGGVEQLAPEGIPFIAAVDAGPAVPTECLVAGAGAEAGGIVGSPAVFYIQAKDQFQYNLTGEAGAAFTTQFSRDAVNPADVVVEYTATGGLYKVTYTPLVAGYVNLWVYYDGEYIKSTPTSQEPKSLLFTVESDEPIGSASQLLAPEGYPARGVLRGLALGLAHSFEVQLADTNSVPMPQSKEADYSSRIVVESRPEPTLLGAVRKDVDGQRYTFDFTAEVAGEYFLSVYLESTDVQGVTTREEVRGSGLEVAMAPGNTAPTASEAKMRHGIEDLQGVPLNGLVGQEVYIYVQSKDFYGNDQDLGTGVYHVIFAYDRIGSFDADITLYGVSVATVAVTIAGAHLDAGRSVLTPGPEMTMAGHTYSFQIDTVDVYGNAMASYQTPMDVTGTGLEKVTGAVEELEGSVFRGNITFTVAGQYLVAVHTSAGQIGGSNAEIPVVVTPAEVDVAKSSAHGGGLTAVEVAKTAIFTIVPRDRFGNLVLEVGRIYMSPFVEREVVVTESGIDVTYVPSDWRIQDSQYLITLGYNGEDIGTYMAKVFPAAAPKLASAVLEDTLTRLRITFDMVTNNADMGNSTDCTQVLTQECVDILGESPACTFVPTNATYSYSETLLVTLGARATILPAGTTTPSYIAVKPEALGTPGGYSYNATGRVLVQAPMAAVPRVSISAPRVVGVCEELVLDARGTTGHGGRNLTYTYMVQSATDGHQLDALVEQLSEPSQDPVLTIARDALVPGAEYVFTLTATNFLELSGSTTLTVTKATYALPTVSILGPQVQDVDRASDVVVTGVVHLGGSHVFSAALGRCVSNTGEAQAAIPEVNLTWTTMVAPSTEGSLAVHAELGWTTPAMAAYNGSAYGAVLTIPAGRLRSGRTYRVVLTGAPNGEEERAASAHTELVVGTGPVQVRVLGGSRRVHDNQTVVVEALVHDPQASVDAAGSEYQFQYTWSLTAAEGNGYVTPSAWEATFKEPSAENAFGQKLVLEPGALLPGSYEVTVRAERGPLLQPVRGSEYATAVLTVASAETTAVQIIPVNDPARLALLGPADTTKELKFLCQVEGDPLAHTYEWSVEGSNGATLTALAPAYNTTKPSSMLVVAPGRLAPAQHYMVRCAARRGVATGEAEVTLTAETFASSGRLSVSSRNAVAGEVVTLEVVDFVGPANGNLMYEYRYIRNGNGVELLLAERTSASYLQALFPHGTITPLVYITQITNHGSSMASTEQDLPAGLRMVFQDVAVQDYSGVVLQAHRTRRLSQTFQAETAGMLKAATFDPEYKAGDVFGALMAATVFGAEFGDAEGDDTCRDGDGVHMAALKSELAAQLYALDGAAAVSNAYIEQSACAVAAVAREPSELLPSAANAFVQMMYDKAEFMTKEGRQSPFTVPAVPGTDPFECPLDAVDLSLRALHLNCSGASNQTVEGIYQDAVNTLLQLSSSISYRMDPGDAPRTYNKNTFSMTVLSSQGSLAGSAGDVSFTVALPLLSELTPMTGMITTIYIDMMYWTDDNVAGSPAAVFIEPVSAQGGGAVGTIKFVNTPSIPAGKSLGIRFISLAGTGSNGEIQQLNGEYFDPEARTIEVDIDDFNGFYMMYHEDAKSPPPPPSPPSPQARLPSPHCAPTTTRVSRFRRRVKLGWSKHHAHCSPGGGRHCLVRRRRLPVHPAPPEPNAGDCTTGA</sequence>
<evidence type="ECO:0000313" key="7">
    <source>
        <dbReference type="Proteomes" id="UP001190700"/>
    </source>
</evidence>
<feature type="region of interest" description="Disordered" evidence="3">
    <location>
        <begin position="6641"/>
        <end position="6670"/>
    </location>
</feature>
<evidence type="ECO:0000256" key="4">
    <source>
        <dbReference type="SAM" id="SignalP"/>
    </source>
</evidence>
<dbReference type="InterPro" id="IPR007110">
    <property type="entry name" value="Ig-like_dom"/>
</dbReference>